<gene>
    <name evidence="2" type="ORF">J1N35_025613</name>
</gene>
<name>A0A9D3V6W5_9ROSI</name>
<organism evidence="2 3">
    <name type="scientific">Gossypium stocksii</name>
    <dbReference type="NCBI Taxonomy" id="47602"/>
    <lineage>
        <taxon>Eukaryota</taxon>
        <taxon>Viridiplantae</taxon>
        <taxon>Streptophyta</taxon>
        <taxon>Embryophyta</taxon>
        <taxon>Tracheophyta</taxon>
        <taxon>Spermatophyta</taxon>
        <taxon>Magnoliopsida</taxon>
        <taxon>eudicotyledons</taxon>
        <taxon>Gunneridae</taxon>
        <taxon>Pentapetalae</taxon>
        <taxon>rosids</taxon>
        <taxon>malvids</taxon>
        <taxon>Malvales</taxon>
        <taxon>Malvaceae</taxon>
        <taxon>Malvoideae</taxon>
        <taxon>Gossypium</taxon>
    </lineage>
</organism>
<proteinExistence type="predicted"/>
<evidence type="ECO:0000313" key="3">
    <source>
        <dbReference type="Proteomes" id="UP000828251"/>
    </source>
</evidence>
<protein>
    <submittedName>
        <fullName evidence="2">Uncharacterized protein</fullName>
    </submittedName>
</protein>
<evidence type="ECO:0000256" key="1">
    <source>
        <dbReference type="SAM" id="MobiDB-lite"/>
    </source>
</evidence>
<sequence>MTSSLSTLAEDAPPVTTQYPDDFTPVIPVQFSTNFGVPMSPTNYTSYTDVDVEPYIGIDVDIYTATNDDIDSNDHATIDDDVDAWYLFNIPKIWGTLWLHAYSDPNITRITVLSG</sequence>
<keyword evidence="3" id="KW-1185">Reference proteome</keyword>
<accession>A0A9D3V6W5</accession>
<evidence type="ECO:0000313" key="2">
    <source>
        <dbReference type="EMBL" id="KAH1073285.1"/>
    </source>
</evidence>
<dbReference type="Proteomes" id="UP000828251">
    <property type="component" value="Unassembled WGS sequence"/>
</dbReference>
<dbReference type="AlphaFoldDB" id="A0A9D3V6W5"/>
<dbReference type="EMBL" id="JAIQCV010000008">
    <property type="protein sequence ID" value="KAH1073285.1"/>
    <property type="molecule type" value="Genomic_DNA"/>
</dbReference>
<comment type="caution">
    <text evidence="2">The sequence shown here is derived from an EMBL/GenBank/DDBJ whole genome shotgun (WGS) entry which is preliminary data.</text>
</comment>
<feature type="region of interest" description="Disordered" evidence="1">
    <location>
        <begin position="1"/>
        <end position="21"/>
    </location>
</feature>
<reference evidence="2 3" key="1">
    <citation type="journal article" date="2021" name="Plant Biotechnol. J.">
        <title>Multi-omics assisted identification of the key and species-specific regulatory components of drought-tolerant mechanisms in Gossypium stocksii.</title>
        <authorList>
            <person name="Yu D."/>
            <person name="Ke L."/>
            <person name="Zhang D."/>
            <person name="Wu Y."/>
            <person name="Sun Y."/>
            <person name="Mei J."/>
            <person name="Sun J."/>
            <person name="Sun Y."/>
        </authorList>
    </citation>
    <scope>NUCLEOTIDE SEQUENCE [LARGE SCALE GENOMIC DNA]</scope>
    <source>
        <strain evidence="3">cv. E1</strain>
        <tissue evidence="2">Leaf</tissue>
    </source>
</reference>